<dbReference type="GO" id="GO:0004672">
    <property type="term" value="F:protein kinase activity"/>
    <property type="evidence" value="ECO:0007669"/>
    <property type="project" value="InterPro"/>
</dbReference>
<organism evidence="2 3">
    <name type="scientific">Ceriporiopsis subvermispora (strain B)</name>
    <name type="common">White-rot fungus</name>
    <name type="synonym">Gelatoporia subvermispora</name>
    <dbReference type="NCBI Taxonomy" id="914234"/>
    <lineage>
        <taxon>Eukaryota</taxon>
        <taxon>Fungi</taxon>
        <taxon>Dikarya</taxon>
        <taxon>Basidiomycota</taxon>
        <taxon>Agaricomycotina</taxon>
        <taxon>Agaricomycetes</taxon>
        <taxon>Polyporales</taxon>
        <taxon>Gelatoporiaceae</taxon>
        <taxon>Gelatoporia</taxon>
    </lineage>
</organism>
<accession>M2R0K4</accession>
<evidence type="ECO:0000313" key="3">
    <source>
        <dbReference type="Proteomes" id="UP000016930"/>
    </source>
</evidence>
<dbReference type="GO" id="GO:0005524">
    <property type="term" value="F:ATP binding"/>
    <property type="evidence" value="ECO:0007669"/>
    <property type="project" value="InterPro"/>
</dbReference>
<dbReference type="InterPro" id="IPR000719">
    <property type="entry name" value="Prot_kinase_dom"/>
</dbReference>
<dbReference type="AlphaFoldDB" id="M2R0K4"/>
<evidence type="ECO:0000313" key="2">
    <source>
        <dbReference type="EMBL" id="EMD38035.1"/>
    </source>
</evidence>
<evidence type="ECO:0000259" key="1">
    <source>
        <dbReference type="SMART" id="SM00220"/>
    </source>
</evidence>
<dbReference type="SMART" id="SM00220">
    <property type="entry name" value="S_TKc"/>
    <property type="match status" value="1"/>
</dbReference>
<feature type="domain" description="Protein kinase" evidence="1">
    <location>
        <begin position="72"/>
        <end position="329"/>
    </location>
</feature>
<keyword evidence="3" id="KW-1185">Reference proteome</keyword>
<sequence length="334" mass="38421">MTTEQETQLTLRLPKWDNEKFFAEIDRSQAQALWGYDHFRLWMDWNDEHDTYYVPGGMVVYYGAAPFYVYLVDVPDTLSGDILRGRRDLPRYDCHLKIIGDEVTEVEFEAPLQLREDDDSRFSEKLNEDAKDLLDTLLVIMYDESLHFAKPARTRREIEVLLKCRGSPHVVQLLGRTWDDRLVFPLHKKPFVAAARAGRSIANIRKWMLGIVDGLSAIHAAGHTYRDFRLDNLLDHDPVILIDLECTLATTVCMAPELAVKGVPADTDYNIATDMYGLGHLLQVICYSNNPRSRYIEWPVPPPFEKIFEACTQHDPKLRPALAQVRTMLEDIGV</sequence>
<dbReference type="Proteomes" id="UP000016930">
    <property type="component" value="Unassembled WGS sequence"/>
</dbReference>
<dbReference type="STRING" id="914234.M2R0K4"/>
<dbReference type="SUPFAM" id="SSF56112">
    <property type="entry name" value="Protein kinase-like (PK-like)"/>
    <property type="match status" value="1"/>
</dbReference>
<dbReference type="InterPro" id="IPR011009">
    <property type="entry name" value="Kinase-like_dom_sf"/>
</dbReference>
<name>M2R0K4_CERS8</name>
<dbReference type="EMBL" id="KB445795">
    <property type="protein sequence ID" value="EMD38035.1"/>
    <property type="molecule type" value="Genomic_DNA"/>
</dbReference>
<proteinExistence type="predicted"/>
<dbReference type="Gene3D" id="1.10.510.10">
    <property type="entry name" value="Transferase(Phosphotransferase) domain 1"/>
    <property type="match status" value="1"/>
</dbReference>
<protein>
    <recommendedName>
        <fullName evidence="1">Protein kinase domain-containing protein</fullName>
    </recommendedName>
</protein>
<reference evidence="2 3" key="1">
    <citation type="journal article" date="2012" name="Proc. Natl. Acad. Sci. U.S.A.">
        <title>Comparative genomics of Ceriporiopsis subvermispora and Phanerochaete chrysosporium provide insight into selective ligninolysis.</title>
        <authorList>
            <person name="Fernandez-Fueyo E."/>
            <person name="Ruiz-Duenas F.J."/>
            <person name="Ferreira P."/>
            <person name="Floudas D."/>
            <person name="Hibbett D.S."/>
            <person name="Canessa P."/>
            <person name="Larrondo L.F."/>
            <person name="James T.Y."/>
            <person name="Seelenfreund D."/>
            <person name="Lobos S."/>
            <person name="Polanco R."/>
            <person name="Tello M."/>
            <person name="Honda Y."/>
            <person name="Watanabe T."/>
            <person name="Watanabe T."/>
            <person name="Ryu J.S."/>
            <person name="Kubicek C.P."/>
            <person name="Schmoll M."/>
            <person name="Gaskell J."/>
            <person name="Hammel K.E."/>
            <person name="St John F.J."/>
            <person name="Vanden Wymelenberg A."/>
            <person name="Sabat G."/>
            <person name="Splinter BonDurant S."/>
            <person name="Syed K."/>
            <person name="Yadav J.S."/>
            <person name="Doddapaneni H."/>
            <person name="Subramanian V."/>
            <person name="Lavin J.L."/>
            <person name="Oguiza J.A."/>
            <person name="Perez G."/>
            <person name="Pisabarro A.G."/>
            <person name="Ramirez L."/>
            <person name="Santoyo F."/>
            <person name="Master E."/>
            <person name="Coutinho P.M."/>
            <person name="Henrissat B."/>
            <person name="Lombard V."/>
            <person name="Magnuson J.K."/>
            <person name="Kuees U."/>
            <person name="Hori C."/>
            <person name="Igarashi K."/>
            <person name="Samejima M."/>
            <person name="Held B.W."/>
            <person name="Barry K.W."/>
            <person name="LaButti K.M."/>
            <person name="Lapidus A."/>
            <person name="Lindquist E.A."/>
            <person name="Lucas S.M."/>
            <person name="Riley R."/>
            <person name="Salamov A.A."/>
            <person name="Hoffmeister D."/>
            <person name="Schwenk D."/>
            <person name="Hadar Y."/>
            <person name="Yarden O."/>
            <person name="de Vries R.P."/>
            <person name="Wiebenga A."/>
            <person name="Stenlid J."/>
            <person name="Eastwood D."/>
            <person name="Grigoriev I.V."/>
            <person name="Berka R.M."/>
            <person name="Blanchette R.A."/>
            <person name="Kersten P."/>
            <person name="Martinez A.T."/>
            <person name="Vicuna R."/>
            <person name="Cullen D."/>
        </authorList>
    </citation>
    <scope>NUCLEOTIDE SEQUENCE [LARGE SCALE GENOMIC DNA]</scope>
    <source>
        <strain evidence="2 3">B</strain>
    </source>
</reference>
<dbReference type="OrthoDB" id="1668230at2759"/>
<gene>
    <name evidence="2" type="ORF">CERSUDRAFT_113173</name>
</gene>
<dbReference type="HOGENOM" id="CLU_066903_0_0_1"/>